<dbReference type="Pfam" id="PF02470">
    <property type="entry name" value="MlaD"/>
    <property type="match status" value="2"/>
</dbReference>
<evidence type="ECO:0000256" key="1">
    <source>
        <dbReference type="ARBA" id="ARBA00004533"/>
    </source>
</evidence>
<keyword evidence="5 7" id="KW-1133">Transmembrane helix</keyword>
<dbReference type="InterPro" id="IPR051800">
    <property type="entry name" value="PqiA-PqiB_transport"/>
</dbReference>
<dbReference type="KEGG" id="rpon:G3256_18925"/>
<dbReference type="RefSeq" id="WP_169642573.1">
    <property type="nucleotide sequence ID" value="NZ_CP048789.1"/>
</dbReference>
<evidence type="ECO:0000313" key="9">
    <source>
        <dbReference type="EMBL" id="QJF53362.1"/>
    </source>
</evidence>
<dbReference type="PANTHER" id="PTHR30462:SF0">
    <property type="entry name" value="INTERMEMBRANE TRANSPORT PROTEIN YEBT"/>
    <property type="match status" value="1"/>
</dbReference>
<proteinExistence type="predicted"/>
<feature type="domain" description="Mce/MlaD" evidence="8">
    <location>
        <begin position="172"/>
        <end position="252"/>
    </location>
</feature>
<reference evidence="9 10" key="1">
    <citation type="submission" date="2020-02" db="EMBL/GenBank/DDBJ databases">
        <title>Genome sequence of Roseobacter ponti.</title>
        <authorList>
            <person name="Hollensteiner J."/>
            <person name="Schneider D."/>
            <person name="Poehlein A."/>
            <person name="Daniel R."/>
        </authorList>
    </citation>
    <scope>NUCLEOTIDE SEQUENCE [LARGE SCALE GENOMIC DNA]</scope>
    <source>
        <strain evidence="9 10">DSM 106830</strain>
        <plasmid evidence="9 10">p1</plasmid>
    </source>
</reference>
<dbReference type="EMBL" id="CP048789">
    <property type="protein sequence ID" value="QJF53362.1"/>
    <property type="molecule type" value="Genomic_DNA"/>
</dbReference>
<comment type="subcellular location">
    <subcellularLocation>
        <location evidence="1">Cell inner membrane</location>
    </subcellularLocation>
</comment>
<dbReference type="PANTHER" id="PTHR30462">
    <property type="entry name" value="INTERMEMBRANE TRANSPORT PROTEIN PQIB-RELATED"/>
    <property type="match status" value="1"/>
</dbReference>
<dbReference type="GO" id="GO:0005886">
    <property type="term" value="C:plasma membrane"/>
    <property type="evidence" value="ECO:0007669"/>
    <property type="project" value="UniProtKB-SubCell"/>
</dbReference>
<feature type="domain" description="Mce/MlaD" evidence="8">
    <location>
        <begin position="47"/>
        <end position="126"/>
    </location>
</feature>
<evidence type="ECO:0000256" key="7">
    <source>
        <dbReference type="SAM" id="Phobius"/>
    </source>
</evidence>
<gene>
    <name evidence="9" type="ORF">G3256_18925</name>
</gene>
<keyword evidence="6 7" id="KW-0472">Membrane</keyword>
<evidence type="ECO:0000256" key="6">
    <source>
        <dbReference type="ARBA" id="ARBA00023136"/>
    </source>
</evidence>
<keyword evidence="4 7" id="KW-0812">Transmembrane</keyword>
<evidence type="ECO:0000256" key="3">
    <source>
        <dbReference type="ARBA" id="ARBA00022519"/>
    </source>
</evidence>
<evidence type="ECO:0000256" key="4">
    <source>
        <dbReference type="ARBA" id="ARBA00022692"/>
    </source>
</evidence>
<keyword evidence="3" id="KW-0997">Cell inner membrane</keyword>
<geneLocation type="plasmid" evidence="9 10">
    <name>p1</name>
</geneLocation>
<evidence type="ECO:0000256" key="5">
    <source>
        <dbReference type="ARBA" id="ARBA00022989"/>
    </source>
</evidence>
<protein>
    <submittedName>
        <fullName evidence="9">MCE family protein</fullName>
    </submittedName>
</protein>
<keyword evidence="2" id="KW-1003">Cell membrane</keyword>
<feature type="transmembrane region" description="Helical" evidence="7">
    <location>
        <begin position="21"/>
        <end position="43"/>
    </location>
</feature>
<dbReference type="InterPro" id="IPR003399">
    <property type="entry name" value="Mce/MlaD"/>
</dbReference>
<name>A0A858SZP7_9RHOB</name>
<dbReference type="AlphaFoldDB" id="A0A858SZP7"/>
<dbReference type="Proteomes" id="UP000503308">
    <property type="component" value="Plasmid p1"/>
</dbReference>
<evidence type="ECO:0000313" key="10">
    <source>
        <dbReference type="Proteomes" id="UP000503308"/>
    </source>
</evidence>
<organism evidence="9 10">
    <name type="scientific">Roseobacter ponti</name>
    <dbReference type="NCBI Taxonomy" id="1891787"/>
    <lineage>
        <taxon>Bacteria</taxon>
        <taxon>Pseudomonadati</taxon>
        <taxon>Pseudomonadota</taxon>
        <taxon>Alphaproteobacteria</taxon>
        <taxon>Rhodobacterales</taxon>
        <taxon>Roseobacteraceae</taxon>
        <taxon>Roseobacter</taxon>
    </lineage>
</organism>
<sequence>MSETPQKVSVETARRSWTQRISVIWLIPLIALVISLGVAFQSWNDRGHLITIEFDSGAGISPRQTELRYRDVKVGVVEDVQFSEDLSSIIVAVRVDKEVAPYADAGAGFWIVRPELTAQGVSGLDTVISGVFIEASWDSEIGPVRRSFKGRETAPLFRPGDEGLQIALRTIPGGTLTDNAPILFRGIEVGRVGSARISGRGNFAIAEAIIYEDHRDLITRSTRFWDTSGFSVSIGPTGAEVDFSSLATLVGGGITFDTFVSGGAPVADGTVFEVFGDSSAARNSVFNASEVELLEMQVIFDENISGLTVDAPVELSGLRIGSVESLSGIVDSDAFGDSRVRLNVVIGVQPARLGLPGEVSADAALEFLTERVAAGLRARLASGSLLTGGLKVELVEVVDAEPANISTNSDDVIQFPSTESEISDAAATVEGVFTRINSLPIEELLNNAILFMESATALVSDADLRGTSEEVRGLLGDVRGIVTSQSVQDIPVRLNASLERIEELLVQLASEQLVPRVIEAIDAATSAAVSVGASVEGVPELIDQLNAVAAKAETLPVEDLIVELTGLTSAAEALIDTDAARDLPASLGSALDELNATLADLRAGGAVDNVNATLLSTREAADAVALSSQDLPALVERISRVFEQASATIAGYNKGEALSRDAQAAMRDISQAAEAITSLARLLERNPSALIRGR</sequence>
<evidence type="ECO:0000259" key="8">
    <source>
        <dbReference type="Pfam" id="PF02470"/>
    </source>
</evidence>
<keyword evidence="10" id="KW-1185">Reference proteome</keyword>
<evidence type="ECO:0000256" key="2">
    <source>
        <dbReference type="ARBA" id="ARBA00022475"/>
    </source>
</evidence>
<accession>A0A858SZP7</accession>
<keyword evidence="9" id="KW-0614">Plasmid</keyword>